<organism evidence="7 8">
    <name type="scientific">Brevibacillus brevis</name>
    <name type="common">Bacillus brevis</name>
    <dbReference type="NCBI Taxonomy" id="1393"/>
    <lineage>
        <taxon>Bacteria</taxon>
        <taxon>Bacillati</taxon>
        <taxon>Bacillota</taxon>
        <taxon>Bacilli</taxon>
        <taxon>Bacillales</taxon>
        <taxon>Paenibacillaceae</taxon>
        <taxon>Brevibacillus</taxon>
    </lineage>
</organism>
<feature type="active site" description="Charge relay system" evidence="5">
    <location>
        <position position="115"/>
    </location>
</feature>
<reference evidence="7 8" key="1">
    <citation type="submission" date="2023-09" db="EMBL/GenBank/DDBJ databases">
        <title>Complete Genome and Methylome dissection of Bacillus brevis NEB573 original source of BbsI restriction endonuclease.</title>
        <authorList>
            <person name="Fomenkov A."/>
            <person name="Roberts R.D."/>
        </authorList>
    </citation>
    <scope>NUCLEOTIDE SEQUENCE [LARGE SCALE GENOMIC DNA]</scope>
    <source>
        <strain evidence="7 8">NEB573</strain>
    </source>
</reference>
<dbReference type="Pfam" id="PF00082">
    <property type="entry name" value="Peptidase_S8"/>
    <property type="match status" value="1"/>
</dbReference>
<keyword evidence="4 5" id="KW-0720">Serine protease</keyword>
<dbReference type="InterPro" id="IPR000209">
    <property type="entry name" value="Peptidase_S8/S53_dom"/>
</dbReference>
<dbReference type="InterPro" id="IPR022398">
    <property type="entry name" value="Peptidase_S8_His-AS"/>
</dbReference>
<evidence type="ECO:0000256" key="2">
    <source>
        <dbReference type="ARBA" id="ARBA00022670"/>
    </source>
</evidence>
<keyword evidence="3 5" id="KW-0378">Hydrolase</keyword>
<dbReference type="EMBL" id="CP134050">
    <property type="protein sequence ID" value="WNC14104.1"/>
    <property type="molecule type" value="Genomic_DNA"/>
</dbReference>
<dbReference type="SUPFAM" id="SSF52743">
    <property type="entry name" value="Subtilisin-like"/>
    <property type="match status" value="1"/>
</dbReference>
<dbReference type="Proteomes" id="UP001256827">
    <property type="component" value="Chromosome"/>
</dbReference>
<evidence type="ECO:0000256" key="1">
    <source>
        <dbReference type="ARBA" id="ARBA00011073"/>
    </source>
</evidence>
<evidence type="ECO:0000313" key="7">
    <source>
        <dbReference type="EMBL" id="WNC14104.1"/>
    </source>
</evidence>
<evidence type="ECO:0000313" key="8">
    <source>
        <dbReference type="Proteomes" id="UP001256827"/>
    </source>
</evidence>
<dbReference type="PROSITE" id="PS51892">
    <property type="entry name" value="SUBTILASE"/>
    <property type="match status" value="1"/>
</dbReference>
<evidence type="ECO:0000256" key="3">
    <source>
        <dbReference type="ARBA" id="ARBA00022801"/>
    </source>
</evidence>
<dbReference type="SUPFAM" id="SSF89260">
    <property type="entry name" value="Collagen-binding domain"/>
    <property type="match status" value="1"/>
</dbReference>
<accession>A0ABY9T2J4</accession>
<protein>
    <submittedName>
        <fullName evidence="7">S8 family serine peptidase</fullName>
    </submittedName>
</protein>
<dbReference type="PANTHER" id="PTHR43806:SF11">
    <property type="entry name" value="CEREVISIN-RELATED"/>
    <property type="match status" value="1"/>
</dbReference>
<proteinExistence type="inferred from homology"/>
<feature type="active site" description="Charge relay system" evidence="5">
    <location>
        <position position="324"/>
    </location>
</feature>
<dbReference type="PRINTS" id="PR00723">
    <property type="entry name" value="SUBTILISIN"/>
</dbReference>
<dbReference type="InterPro" id="IPR015500">
    <property type="entry name" value="Peptidase_S8_subtilisin-rel"/>
</dbReference>
<sequence>MRKIHLITFKERDHLKNKAKLEKHIAKHAVKRNLKKPKLNSELKRLPRVFIIEDADDELLEDLENDGDIVAVEENIYDKPLMAQSPSEWSHTLSDILGFHSRGYTGAGVKVGFIDTGAANHEDLVYAGRYNAYTAVHGGTTPAEASKNPHGTMVAGIIGARNNEKGYVGVAPECLLYAVKADDNSSTTTDISVDAQIKGIEWLVDQGVKIINCSFGNTFDSLARKTAMRDAYENDGVLFICGAGNDGRSTGNNQVSYPAAYDFVIAVGCVKKNRVSADYTSRGPEIDVCAPGDGVMTTVPSSANQSGTDYTTPSTVYGSFNGTSCATPHVAGLAALYKQMYPKYTVDQLRNLIETNVEELGKDGHDVVYGKGMVKSPWFTPTNYIGKTTSTSATLNGSSYSGSITNGAIQHVKFIPASSGLYDITTSSSLDLYLQVFDTNYNLMGQDDDGAGSSQPKLSLNLTAGQTYYIAISGFSNTQTGSFTLNTVYQGNYIVEDFEDSSFTIPFNSGWKIAPLVAYKGNYGYTNVGTSQATFKVTVPTGVTNAKLSFWYLQVMNPGDSFKVVINGVEKYSATANADWVYKEFMLGEGTNNVAFSYTGTGHIYVDEVTVSGKGVTVGAWTGGGGIPGESLTNPVILSGSSSQGNLMAGSADYFKYVPTTSGTFTFDTDSSIDLVMDLLNSSGEVITNNDDSDGNSQPRISYFLSAGTTYFLRVYGYNSSITGTFILNVTNSGGGVTPVSITEDFTDTNFNFTIVEVGGWTVGSGKYSAELNTTGSKEFYFTVNVPASATTRTVTVNWKLANVMGTPTGAKFEILVNDVVKHTTNGTTSSYTNTVIALGTGSQTIKIRASLSSGHVLPAVETITVNWS</sequence>
<dbReference type="Gene3D" id="3.40.50.200">
    <property type="entry name" value="Peptidase S8/S53 domain"/>
    <property type="match status" value="1"/>
</dbReference>
<dbReference type="InterPro" id="IPR036852">
    <property type="entry name" value="Peptidase_S8/S53_dom_sf"/>
</dbReference>
<evidence type="ECO:0000256" key="4">
    <source>
        <dbReference type="ARBA" id="ARBA00022825"/>
    </source>
</evidence>
<dbReference type="InterPro" id="IPR023828">
    <property type="entry name" value="Peptidase_S8_Ser-AS"/>
</dbReference>
<evidence type="ECO:0000259" key="6">
    <source>
        <dbReference type="Pfam" id="PF00082"/>
    </source>
</evidence>
<feature type="domain" description="Peptidase S8/S53" evidence="6">
    <location>
        <begin position="106"/>
        <end position="372"/>
    </location>
</feature>
<dbReference type="RefSeq" id="WP_310766027.1">
    <property type="nucleotide sequence ID" value="NZ_CP134050.1"/>
</dbReference>
<dbReference type="PROSITE" id="PS00137">
    <property type="entry name" value="SUBTILASE_HIS"/>
    <property type="match status" value="1"/>
</dbReference>
<keyword evidence="8" id="KW-1185">Reference proteome</keyword>
<evidence type="ECO:0000256" key="5">
    <source>
        <dbReference type="PROSITE-ProRule" id="PRU01240"/>
    </source>
</evidence>
<dbReference type="InterPro" id="IPR050131">
    <property type="entry name" value="Peptidase_S8_subtilisin-like"/>
</dbReference>
<dbReference type="PANTHER" id="PTHR43806">
    <property type="entry name" value="PEPTIDASE S8"/>
    <property type="match status" value="1"/>
</dbReference>
<keyword evidence="2 5" id="KW-0645">Protease</keyword>
<comment type="similarity">
    <text evidence="1 5">Belongs to the peptidase S8 family.</text>
</comment>
<dbReference type="Gene3D" id="2.60.120.380">
    <property type="match status" value="2"/>
</dbReference>
<name>A0ABY9T2J4_BREBE</name>
<gene>
    <name evidence="7" type="ORF">RGB73_26050</name>
</gene>
<feature type="active site" description="Charge relay system" evidence="5">
    <location>
        <position position="150"/>
    </location>
</feature>
<dbReference type="PROSITE" id="PS00138">
    <property type="entry name" value="SUBTILASE_SER"/>
    <property type="match status" value="1"/>
</dbReference>